<evidence type="ECO:0000256" key="5">
    <source>
        <dbReference type="SAM" id="Phobius"/>
    </source>
</evidence>
<dbReference type="GO" id="GO:0016763">
    <property type="term" value="F:pentosyltransferase activity"/>
    <property type="evidence" value="ECO:0007669"/>
    <property type="project" value="UniProtKB-ARBA"/>
</dbReference>
<dbReference type="EMBL" id="PDCK01000042">
    <property type="protein sequence ID" value="PRQ40700.1"/>
    <property type="molecule type" value="Genomic_DNA"/>
</dbReference>
<dbReference type="InterPro" id="IPR007657">
    <property type="entry name" value="Glycosyltransferase_61"/>
</dbReference>
<keyword evidence="5" id="KW-0472">Membrane</keyword>
<gene>
    <name evidence="7" type="ORF">RchiOBHm_Chr4g0438921</name>
</gene>
<evidence type="ECO:0000313" key="7">
    <source>
        <dbReference type="EMBL" id="PRQ40700.1"/>
    </source>
</evidence>
<dbReference type="PANTHER" id="PTHR20961:SF103">
    <property type="entry name" value="PUTATIVE-RELATED"/>
    <property type="match status" value="1"/>
</dbReference>
<keyword evidence="8" id="KW-1185">Reference proteome</keyword>
<feature type="domain" description="Glycosyltransferase 61 catalytic" evidence="6">
    <location>
        <begin position="161"/>
        <end position="357"/>
    </location>
</feature>
<dbReference type="Proteomes" id="UP000238479">
    <property type="component" value="Chromosome 4"/>
</dbReference>
<reference evidence="7 8" key="1">
    <citation type="journal article" date="2018" name="Nat. Genet.">
        <title>The Rosa genome provides new insights in the design of modern roses.</title>
        <authorList>
            <person name="Bendahmane M."/>
        </authorList>
    </citation>
    <scope>NUCLEOTIDE SEQUENCE [LARGE SCALE GENOMIC DNA]</scope>
    <source>
        <strain evidence="8">cv. Old Blush</strain>
    </source>
</reference>
<feature type="transmembrane region" description="Helical" evidence="5">
    <location>
        <begin position="6"/>
        <end position="23"/>
    </location>
</feature>
<name>A0A2P6R2N8_ROSCH</name>
<dbReference type="Pfam" id="PF04577">
    <property type="entry name" value="Glyco_transf_61"/>
    <property type="match status" value="1"/>
</dbReference>
<comment type="caution">
    <text evidence="7">The sequence shown here is derived from an EMBL/GenBank/DDBJ whole genome shotgun (WGS) entry which is preliminary data.</text>
</comment>
<evidence type="ECO:0000256" key="3">
    <source>
        <dbReference type="ARBA" id="ARBA00022679"/>
    </source>
</evidence>
<evidence type="ECO:0000256" key="4">
    <source>
        <dbReference type="ARBA" id="ARBA00023180"/>
    </source>
</evidence>
<accession>A0A2P6R2N8</accession>
<dbReference type="Gramene" id="PRQ40700">
    <property type="protein sequence ID" value="PRQ40700"/>
    <property type="gene ID" value="RchiOBHm_Chr4g0438921"/>
</dbReference>
<dbReference type="PANTHER" id="PTHR20961">
    <property type="entry name" value="GLYCOSYLTRANSFERASE"/>
    <property type="match status" value="1"/>
</dbReference>
<protein>
    <recommendedName>
        <fullName evidence="6">Glycosyltransferase 61 catalytic domain-containing protein</fullName>
    </recommendedName>
</protein>
<keyword evidence="5" id="KW-1133">Transmembrane helix</keyword>
<comment type="subcellular location">
    <subcellularLocation>
        <location evidence="1">Golgi apparatus membrane</location>
        <topology evidence="1">Single-pass type II membrane protein</topology>
    </subcellularLocation>
</comment>
<proteinExistence type="predicted"/>
<keyword evidence="4" id="KW-0325">Glycoprotein</keyword>
<dbReference type="STRING" id="74649.A0A2P6R2N8"/>
<keyword evidence="5" id="KW-0812">Transmembrane</keyword>
<dbReference type="GO" id="GO:0000139">
    <property type="term" value="C:Golgi membrane"/>
    <property type="evidence" value="ECO:0007669"/>
    <property type="project" value="UniProtKB-SubCell"/>
</dbReference>
<evidence type="ECO:0000256" key="2">
    <source>
        <dbReference type="ARBA" id="ARBA00022676"/>
    </source>
</evidence>
<keyword evidence="3 7" id="KW-0808">Transferase</keyword>
<dbReference type="InterPro" id="IPR049625">
    <property type="entry name" value="Glyco_transf_61_cat"/>
</dbReference>
<sequence length="458" mass="52323">MKVILTLHLSLITLHLIFFYFFLKRHFIFLNSFNICYKPTAETTRVESKLISKQLHHPPKSLELRLESPIICDRTSIRYDLCSINGPTVLDPTTSTFFTMNSTETPLVERIRPYPRKFEDLIMADIKNFTLTVGPRIPMCRVQHNAPALVFTAGGYTGNFWHDFNDGFIPLFITANTIFPDQDFVIVVSEAPKWWPSKYADLLRMFTNHPIVNLGSDTTTHCFPSAKLGLISHGFMIINQTLIPNSKTYMNFRELLGKAYNQLAQIQTKIFTSKPTNPRPRLVLASRRQATGRTIMNQAQVIRLIKKVGFDVVVFEPKTKTSLQESYALLNSSHAFVGVHGAALTHSLFLRPGAVFVQVVPIGIGWAAEAFFGRVAKGLNLEYIEYKIGVEESSLVDKFGKDSLLVRDPFALQKRGWPPEVMNTYLKEQNVKLDLVRFKRYLKKAFKKAKRFMDNEGY</sequence>
<keyword evidence="2 7" id="KW-0328">Glycosyltransferase</keyword>
<dbReference type="AlphaFoldDB" id="A0A2P6R2N8"/>
<dbReference type="OMA" id="WWPSKYA"/>
<evidence type="ECO:0000259" key="6">
    <source>
        <dbReference type="Pfam" id="PF04577"/>
    </source>
</evidence>
<evidence type="ECO:0000313" key="8">
    <source>
        <dbReference type="Proteomes" id="UP000238479"/>
    </source>
</evidence>
<organism evidence="7 8">
    <name type="scientific">Rosa chinensis</name>
    <name type="common">China rose</name>
    <dbReference type="NCBI Taxonomy" id="74649"/>
    <lineage>
        <taxon>Eukaryota</taxon>
        <taxon>Viridiplantae</taxon>
        <taxon>Streptophyta</taxon>
        <taxon>Embryophyta</taxon>
        <taxon>Tracheophyta</taxon>
        <taxon>Spermatophyta</taxon>
        <taxon>Magnoliopsida</taxon>
        <taxon>eudicotyledons</taxon>
        <taxon>Gunneridae</taxon>
        <taxon>Pentapetalae</taxon>
        <taxon>rosids</taxon>
        <taxon>fabids</taxon>
        <taxon>Rosales</taxon>
        <taxon>Rosaceae</taxon>
        <taxon>Rosoideae</taxon>
        <taxon>Rosoideae incertae sedis</taxon>
        <taxon>Rosa</taxon>
    </lineage>
</organism>
<evidence type="ECO:0000256" key="1">
    <source>
        <dbReference type="ARBA" id="ARBA00004323"/>
    </source>
</evidence>